<keyword evidence="2" id="KW-1185">Reference proteome</keyword>
<sequence length="103" mass="11319">MDGVTRGETETLVCEDGRTIGCRQDGIKRRGVSELRDYIHVWGGGTGDVIMRRGVPRCTWRLLPHQGQDILFMVTLSRSTRASASCDRADFSVHPAAAASLTE</sequence>
<name>A0A9N7UEB7_PLEPL</name>
<gene>
    <name evidence="1" type="ORF">PLEPLA_LOCUS18371</name>
</gene>
<proteinExistence type="predicted"/>
<dbReference type="AlphaFoldDB" id="A0A9N7UEB7"/>
<evidence type="ECO:0000313" key="2">
    <source>
        <dbReference type="Proteomes" id="UP001153269"/>
    </source>
</evidence>
<reference evidence="1" key="1">
    <citation type="submission" date="2020-03" db="EMBL/GenBank/DDBJ databases">
        <authorList>
            <person name="Weist P."/>
        </authorList>
    </citation>
    <scope>NUCLEOTIDE SEQUENCE</scope>
</reference>
<dbReference type="EMBL" id="CADEAL010001225">
    <property type="protein sequence ID" value="CAB1430389.1"/>
    <property type="molecule type" value="Genomic_DNA"/>
</dbReference>
<comment type="caution">
    <text evidence="1">The sequence shown here is derived from an EMBL/GenBank/DDBJ whole genome shotgun (WGS) entry which is preliminary data.</text>
</comment>
<evidence type="ECO:0000313" key="1">
    <source>
        <dbReference type="EMBL" id="CAB1430389.1"/>
    </source>
</evidence>
<accession>A0A9N7UEB7</accession>
<organism evidence="1 2">
    <name type="scientific">Pleuronectes platessa</name>
    <name type="common">European plaice</name>
    <dbReference type="NCBI Taxonomy" id="8262"/>
    <lineage>
        <taxon>Eukaryota</taxon>
        <taxon>Metazoa</taxon>
        <taxon>Chordata</taxon>
        <taxon>Craniata</taxon>
        <taxon>Vertebrata</taxon>
        <taxon>Euteleostomi</taxon>
        <taxon>Actinopterygii</taxon>
        <taxon>Neopterygii</taxon>
        <taxon>Teleostei</taxon>
        <taxon>Neoteleostei</taxon>
        <taxon>Acanthomorphata</taxon>
        <taxon>Carangaria</taxon>
        <taxon>Pleuronectiformes</taxon>
        <taxon>Pleuronectoidei</taxon>
        <taxon>Pleuronectidae</taxon>
        <taxon>Pleuronectes</taxon>
    </lineage>
</organism>
<dbReference type="Proteomes" id="UP001153269">
    <property type="component" value="Unassembled WGS sequence"/>
</dbReference>
<protein>
    <submittedName>
        <fullName evidence="1">Uncharacterized protein</fullName>
    </submittedName>
</protein>